<evidence type="ECO:0000313" key="4">
    <source>
        <dbReference type="EMBL" id="PWF25640.1"/>
    </source>
</evidence>
<dbReference type="InterPro" id="IPR022272">
    <property type="entry name" value="Lipocalin_CS"/>
</dbReference>
<evidence type="ECO:0000256" key="1">
    <source>
        <dbReference type="ARBA" id="ARBA00006889"/>
    </source>
</evidence>
<evidence type="ECO:0000313" key="5">
    <source>
        <dbReference type="Proteomes" id="UP000245283"/>
    </source>
</evidence>
<reference evidence="5" key="1">
    <citation type="submission" date="2018-05" db="EMBL/GenBank/DDBJ databases">
        <authorList>
            <person name="Li Y."/>
        </authorList>
    </citation>
    <scope>NUCLEOTIDE SEQUENCE [LARGE SCALE GENOMIC DNA]</scope>
    <source>
        <strain evidence="5">sk1b4</strain>
    </source>
</reference>
<dbReference type="InterPro" id="IPR002446">
    <property type="entry name" value="Lipocalin_bac"/>
</dbReference>
<dbReference type="EMBL" id="QETB01000005">
    <property type="protein sequence ID" value="PWF25640.1"/>
    <property type="molecule type" value="Genomic_DNA"/>
</dbReference>
<dbReference type="PANTHER" id="PTHR10612">
    <property type="entry name" value="APOLIPOPROTEIN D"/>
    <property type="match status" value="1"/>
</dbReference>
<name>A0A2V1K4Z3_9ACTO</name>
<dbReference type="PROSITE" id="PS00213">
    <property type="entry name" value="LIPOCALIN"/>
    <property type="match status" value="1"/>
</dbReference>
<feature type="domain" description="Lipocalin/cytosolic fatty-acid binding" evidence="3">
    <location>
        <begin position="12"/>
        <end position="156"/>
    </location>
</feature>
<dbReference type="SUPFAM" id="SSF50814">
    <property type="entry name" value="Lipocalins"/>
    <property type="match status" value="1"/>
</dbReference>
<dbReference type="AlphaFoldDB" id="A0A2V1K4Z3"/>
<dbReference type="Pfam" id="PF08212">
    <property type="entry name" value="Lipocalin_2"/>
    <property type="match status" value="1"/>
</dbReference>
<dbReference type="OrthoDB" id="594739at2"/>
<gene>
    <name evidence="4" type="ORF">DD236_09300</name>
</gene>
<accession>A0A2V1K4Z3</accession>
<dbReference type="InterPro" id="IPR012674">
    <property type="entry name" value="Calycin"/>
</dbReference>
<organism evidence="4 5">
    <name type="scientific">Ancrocorticia populi</name>
    <dbReference type="NCBI Taxonomy" id="2175228"/>
    <lineage>
        <taxon>Bacteria</taxon>
        <taxon>Bacillati</taxon>
        <taxon>Actinomycetota</taxon>
        <taxon>Actinomycetes</taxon>
        <taxon>Actinomycetales</taxon>
        <taxon>Actinomycetaceae</taxon>
        <taxon>Ancrocorticia</taxon>
    </lineage>
</organism>
<dbReference type="InterPro" id="IPR047202">
    <property type="entry name" value="Lipocalin_Blc-like_dom"/>
</dbReference>
<protein>
    <recommendedName>
        <fullName evidence="3">Lipocalin/cytosolic fatty-acid binding domain-containing protein</fullName>
    </recommendedName>
</protein>
<dbReference type="PRINTS" id="PR01171">
    <property type="entry name" value="BCTLIPOCALIN"/>
</dbReference>
<comment type="similarity">
    <text evidence="1 2">Belongs to the calycin superfamily. Lipocalin family.</text>
</comment>
<dbReference type="CDD" id="cd19438">
    <property type="entry name" value="lipocalin_Blc-like"/>
    <property type="match status" value="1"/>
</dbReference>
<proteinExistence type="inferred from homology"/>
<keyword evidence="5" id="KW-1185">Reference proteome</keyword>
<dbReference type="Proteomes" id="UP000245283">
    <property type="component" value="Unassembled WGS sequence"/>
</dbReference>
<dbReference type="RefSeq" id="WP_109094128.1">
    <property type="nucleotide sequence ID" value="NZ_CAMELQ010000068.1"/>
</dbReference>
<dbReference type="Gene3D" id="2.40.128.20">
    <property type="match status" value="1"/>
</dbReference>
<dbReference type="GO" id="GO:0006950">
    <property type="term" value="P:response to stress"/>
    <property type="evidence" value="ECO:0007669"/>
    <property type="project" value="UniProtKB-ARBA"/>
</dbReference>
<sequence length="170" mass="19251">MSENDVTAIPHLDLERYLGDWFEVGRLPLKFEDRGARDITASYSIDDDGSVRVDNRCINEEGSPTQAIGRAVPDGDSTSRLKVSFLPEGLRWIPFTTADYWVLRIDGEYRYALVGTPDHKYLWLLARDPGVSQEVEEEYLAEARRQGFNLGEWIRPVQSGTKVSDEALAD</sequence>
<dbReference type="PIRSF" id="PIRSF036893">
    <property type="entry name" value="Lipocalin_ApoD"/>
    <property type="match status" value="1"/>
</dbReference>
<evidence type="ECO:0000256" key="2">
    <source>
        <dbReference type="PIRNR" id="PIRNR036893"/>
    </source>
</evidence>
<dbReference type="PANTHER" id="PTHR10612:SF34">
    <property type="entry name" value="APOLIPOPROTEIN D"/>
    <property type="match status" value="1"/>
</dbReference>
<evidence type="ECO:0000259" key="3">
    <source>
        <dbReference type="Pfam" id="PF08212"/>
    </source>
</evidence>
<comment type="caution">
    <text evidence="4">The sequence shown here is derived from an EMBL/GenBank/DDBJ whole genome shotgun (WGS) entry which is preliminary data.</text>
</comment>
<dbReference type="InterPro" id="IPR000566">
    <property type="entry name" value="Lipocln_cytosolic_FA-bd_dom"/>
</dbReference>
<dbReference type="InterPro" id="IPR022271">
    <property type="entry name" value="Lipocalin_ApoD"/>
</dbReference>